<dbReference type="Proteomes" id="UP000287853">
    <property type="component" value="Unassembled WGS sequence"/>
</dbReference>
<dbReference type="Pfam" id="PF00005">
    <property type="entry name" value="ABC_tran"/>
    <property type="match status" value="1"/>
</dbReference>
<dbReference type="EMBL" id="MTKO01000100">
    <property type="protein sequence ID" value="RWX44209.1"/>
    <property type="molecule type" value="Genomic_DNA"/>
</dbReference>
<reference evidence="3 4" key="1">
    <citation type="submission" date="2017-01" db="EMBL/GenBank/DDBJ databases">
        <title>The cable genome- insights into the physiology and evolution of filamentous bacteria capable of sulfide oxidation via long distance electron transfer.</title>
        <authorList>
            <person name="Schreiber L."/>
            <person name="Bjerg J.T."/>
            <person name="Boggild A."/>
            <person name="Van De Vossenberg J."/>
            <person name="Meysman F."/>
            <person name="Nielsen L.P."/>
            <person name="Schramm A."/>
            <person name="Kjeldsen K.U."/>
        </authorList>
    </citation>
    <scope>NUCLEOTIDE SEQUENCE [LARGE SCALE GENOMIC DNA]</scope>
    <source>
        <strain evidence="3">MCF</strain>
    </source>
</reference>
<dbReference type="PANTHER" id="PTHR42781:SF4">
    <property type="entry name" value="SPERMIDINE_PUTRESCINE IMPORT ATP-BINDING PROTEIN POTA"/>
    <property type="match status" value="1"/>
</dbReference>
<name>A0A3S3QWF6_9BACT</name>
<dbReference type="EC" id="3.6.3.29" evidence="3"/>
<evidence type="ECO:0000313" key="3">
    <source>
        <dbReference type="EMBL" id="RWX44209.1"/>
    </source>
</evidence>
<dbReference type="GO" id="GO:0005524">
    <property type="term" value="F:ATP binding"/>
    <property type="evidence" value="ECO:0007669"/>
    <property type="project" value="InterPro"/>
</dbReference>
<accession>A0A3S3QWF6</accession>
<keyword evidence="4" id="KW-1185">Reference proteome</keyword>
<sequence length="135" mass="15502">MVFQHAHLFPHMSVQRNLFYGMNRLPKEERNIDPAHLIEVLQIDKLLARNVSKLSGGERQRVALGRTILACPQLILLDEPLSGLDGMLKYQIIPQLQQVFAEFSIPMLFISHSLQELRMMTEEVLVMQKGNLPNN</sequence>
<dbReference type="PANTHER" id="PTHR42781">
    <property type="entry name" value="SPERMIDINE/PUTRESCINE IMPORT ATP-BINDING PROTEIN POTA"/>
    <property type="match status" value="1"/>
</dbReference>
<evidence type="ECO:0000313" key="4">
    <source>
        <dbReference type="Proteomes" id="UP000287853"/>
    </source>
</evidence>
<gene>
    <name evidence="3" type="ORF">H206_01968</name>
</gene>
<keyword evidence="3" id="KW-0378">Hydrolase</keyword>
<dbReference type="InterPro" id="IPR050093">
    <property type="entry name" value="ABC_SmlMolc_Importer"/>
</dbReference>
<dbReference type="GO" id="GO:0016887">
    <property type="term" value="F:ATP hydrolysis activity"/>
    <property type="evidence" value="ECO:0007669"/>
    <property type="project" value="InterPro"/>
</dbReference>
<evidence type="ECO:0000256" key="1">
    <source>
        <dbReference type="ARBA" id="ARBA00022448"/>
    </source>
</evidence>
<dbReference type="Gene3D" id="3.40.50.300">
    <property type="entry name" value="P-loop containing nucleotide triphosphate hydrolases"/>
    <property type="match status" value="1"/>
</dbReference>
<proteinExistence type="predicted"/>
<dbReference type="InterPro" id="IPR003439">
    <property type="entry name" value="ABC_transporter-like_ATP-bd"/>
</dbReference>
<comment type="caution">
    <text evidence="3">The sequence shown here is derived from an EMBL/GenBank/DDBJ whole genome shotgun (WGS) entry which is preliminary data.</text>
</comment>
<dbReference type="SUPFAM" id="SSF52540">
    <property type="entry name" value="P-loop containing nucleoside triphosphate hydrolases"/>
    <property type="match status" value="1"/>
</dbReference>
<dbReference type="InterPro" id="IPR027417">
    <property type="entry name" value="P-loop_NTPase"/>
</dbReference>
<protein>
    <submittedName>
        <fullName evidence="3">ABC transporter</fullName>
        <ecNumber evidence="3">3.6.3.29</ecNumber>
    </submittedName>
</protein>
<dbReference type="AlphaFoldDB" id="A0A3S3QWF6"/>
<organism evidence="3 4">
    <name type="scientific">Candidatus Electrothrix aarhusensis</name>
    <dbReference type="NCBI Taxonomy" id="1859131"/>
    <lineage>
        <taxon>Bacteria</taxon>
        <taxon>Pseudomonadati</taxon>
        <taxon>Thermodesulfobacteriota</taxon>
        <taxon>Desulfobulbia</taxon>
        <taxon>Desulfobulbales</taxon>
        <taxon>Desulfobulbaceae</taxon>
        <taxon>Candidatus Electrothrix</taxon>
    </lineage>
</organism>
<feature type="domain" description="ABC transporter" evidence="2">
    <location>
        <begin position="1"/>
        <end position="81"/>
    </location>
</feature>
<evidence type="ECO:0000259" key="2">
    <source>
        <dbReference type="Pfam" id="PF00005"/>
    </source>
</evidence>
<keyword evidence="1" id="KW-0813">Transport</keyword>